<evidence type="ECO:0000259" key="1">
    <source>
        <dbReference type="Pfam" id="PF07811"/>
    </source>
</evidence>
<name>A0A5A7N5P9_9PROT</name>
<dbReference type="Proteomes" id="UP000324996">
    <property type="component" value="Unassembled WGS sequence"/>
</dbReference>
<proteinExistence type="predicted"/>
<evidence type="ECO:0000313" key="2">
    <source>
        <dbReference type="EMBL" id="GER02975.1"/>
    </source>
</evidence>
<accession>A0A5A7N5P9</accession>
<gene>
    <name evidence="2" type="ORF">JCM17846_06570</name>
</gene>
<comment type="caution">
    <text evidence="2">The sequence shown here is derived from an EMBL/GenBank/DDBJ whole genome shotgun (WGS) entry which is preliminary data.</text>
</comment>
<protein>
    <recommendedName>
        <fullName evidence="1">TadE-like domain-containing protein</fullName>
    </recommendedName>
</protein>
<sequence length="186" mass="19910">MHHNQKGSILIETALVLPVLLLLLAGAVEMGRFMLANQKLSSLASSMADMVSQAEDGITENEIAQIFAAMNHVSKPFDMNQQGRVILSGAIGTANQGNKINWQRCEGALIGLMSEIGNEGETQLALPGSLSLGEGDMAIIAEAYFHYEPLIFAGFIDAVDLRSSASFRPRFGAMDQITPDGLPQSC</sequence>
<dbReference type="InterPro" id="IPR012495">
    <property type="entry name" value="TadE-like_dom"/>
</dbReference>
<organism evidence="2 3">
    <name type="scientific">Iodidimonas nitroreducens</name>
    <dbReference type="NCBI Taxonomy" id="1236968"/>
    <lineage>
        <taxon>Bacteria</taxon>
        <taxon>Pseudomonadati</taxon>
        <taxon>Pseudomonadota</taxon>
        <taxon>Alphaproteobacteria</taxon>
        <taxon>Iodidimonadales</taxon>
        <taxon>Iodidimonadaceae</taxon>
        <taxon>Iodidimonas</taxon>
    </lineage>
</organism>
<evidence type="ECO:0000313" key="3">
    <source>
        <dbReference type="Proteomes" id="UP000324996"/>
    </source>
</evidence>
<keyword evidence="3" id="KW-1185">Reference proteome</keyword>
<reference evidence="2 3" key="1">
    <citation type="submission" date="2019-09" db="EMBL/GenBank/DDBJ databases">
        <title>NBRP : Genome information of microbial organism related human and environment.</title>
        <authorList>
            <person name="Hattori M."/>
            <person name="Oshima K."/>
            <person name="Inaba H."/>
            <person name="Suda W."/>
            <person name="Sakamoto M."/>
            <person name="Iino T."/>
            <person name="Kitahara M."/>
            <person name="Oshida Y."/>
            <person name="Iida T."/>
            <person name="Kudo T."/>
            <person name="Itoh T."/>
            <person name="Ohkuma M."/>
        </authorList>
    </citation>
    <scope>NUCLEOTIDE SEQUENCE [LARGE SCALE GENOMIC DNA]</scope>
    <source>
        <strain evidence="2 3">Q-1</strain>
    </source>
</reference>
<dbReference type="Pfam" id="PF07811">
    <property type="entry name" value="TadE"/>
    <property type="match status" value="1"/>
</dbReference>
<feature type="domain" description="TadE-like" evidence="1">
    <location>
        <begin position="7"/>
        <end position="45"/>
    </location>
</feature>
<dbReference type="AlphaFoldDB" id="A0A5A7N5P9"/>
<dbReference type="EMBL" id="BKCN01000002">
    <property type="protein sequence ID" value="GER02975.1"/>
    <property type="molecule type" value="Genomic_DNA"/>
</dbReference>